<organism evidence="12 13">
    <name type="scientific">Chloroherpeton thalassium (strain ATCC 35110 / GB-78)</name>
    <dbReference type="NCBI Taxonomy" id="517418"/>
    <lineage>
        <taxon>Bacteria</taxon>
        <taxon>Pseudomonadati</taxon>
        <taxon>Chlorobiota</taxon>
        <taxon>Chlorobiia</taxon>
        <taxon>Chlorobiales</taxon>
        <taxon>Chloroherpetonaceae</taxon>
        <taxon>Chloroherpeton</taxon>
    </lineage>
</organism>
<dbReference type="NCBIfam" id="NF001124">
    <property type="entry name" value="PRK00139.1-2"/>
    <property type="match status" value="1"/>
</dbReference>
<dbReference type="Gene3D" id="3.90.190.20">
    <property type="entry name" value="Mur ligase, C-terminal domain"/>
    <property type="match status" value="1"/>
</dbReference>
<dbReference type="GO" id="GO:0005524">
    <property type="term" value="F:ATP binding"/>
    <property type="evidence" value="ECO:0007669"/>
    <property type="project" value="UniProtKB-UniRule"/>
</dbReference>
<dbReference type="SUPFAM" id="SSF53623">
    <property type="entry name" value="MurD-like peptide ligases, catalytic domain"/>
    <property type="match status" value="1"/>
</dbReference>
<feature type="binding site" evidence="7">
    <location>
        <begin position="155"/>
        <end position="156"/>
    </location>
    <ligand>
        <name>UDP-N-acetyl-alpha-D-muramoyl-L-alanyl-D-glutamate</name>
        <dbReference type="ChEBI" id="CHEBI:83900"/>
    </ligand>
</feature>
<keyword evidence="13" id="KW-1185">Reference proteome</keyword>
<dbReference type="GO" id="GO:0008360">
    <property type="term" value="P:regulation of cell shape"/>
    <property type="evidence" value="ECO:0007669"/>
    <property type="project" value="UniProtKB-KW"/>
</dbReference>
<dbReference type="GO" id="GO:0000287">
    <property type="term" value="F:magnesium ion binding"/>
    <property type="evidence" value="ECO:0007669"/>
    <property type="project" value="UniProtKB-UniRule"/>
</dbReference>
<dbReference type="InterPro" id="IPR005761">
    <property type="entry name" value="UDP-N-AcMur-Glu-dNH2Pim_ligase"/>
</dbReference>
<feature type="domain" description="Mur ligase C-terminal" evidence="10">
    <location>
        <begin position="342"/>
        <end position="470"/>
    </location>
</feature>
<protein>
    <recommendedName>
        <fullName evidence="7">UDP-N-acetylmuramoyl-L-alanyl-D-glutamate--2,6-diaminopimelate ligase</fullName>
        <ecNumber evidence="7">6.3.2.13</ecNumber>
    </recommendedName>
    <alternativeName>
        <fullName evidence="7">Meso-A2pm-adding enzyme</fullName>
    </alternativeName>
    <alternativeName>
        <fullName evidence="7">Meso-diaminopimelate-adding enzyme</fullName>
    </alternativeName>
    <alternativeName>
        <fullName evidence="7">UDP-MurNAc-L-Ala-D-Glu:meso-diaminopimelate ligase</fullName>
    </alternativeName>
    <alternativeName>
        <fullName evidence="7">UDP-MurNAc-tripeptide synthetase</fullName>
    </alternativeName>
    <alternativeName>
        <fullName evidence="7">UDP-N-acetylmuramyl-tripeptide synthetase</fullName>
    </alternativeName>
</protein>
<keyword evidence="6 7" id="KW-0961">Cell wall biogenesis/degradation</keyword>
<reference evidence="12 13" key="1">
    <citation type="submission" date="2008-06" db="EMBL/GenBank/DDBJ databases">
        <title>Complete sequence of Chloroherpeton thalassium ATCC 35110.</title>
        <authorList>
            <consortium name="US DOE Joint Genome Institute"/>
            <person name="Lucas S."/>
            <person name="Copeland A."/>
            <person name="Lapidus A."/>
            <person name="Glavina del Rio T."/>
            <person name="Dalin E."/>
            <person name="Tice H."/>
            <person name="Bruce D."/>
            <person name="Goodwin L."/>
            <person name="Pitluck S."/>
            <person name="Schmutz J."/>
            <person name="Larimer F."/>
            <person name="Land M."/>
            <person name="Hauser L."/>
            <person name="Kyrpides N."/>
            <person name="Mikhailova N."/>
            <person name="Liu Z."/>
            <person name="Li T."/>
            <person name="Zhao F."/>
            <person name="Overmann J."/>
            <person name="Bryant D.A."/>
            <person name="Richardson P."/>
        </authorList>
    </citation>
    <scope>NUCLEOTIDE SEQUENCE [LARGE SCALE GENOMIC DNA]</scope>
    <source>
        <strain evidence="13">ATCC 35110 / GB-78</strain>
    </source>
</reference>
<dbReference type="GO" id="GO:0009252">
    <property type="term" value="P:peptidoglycan biosynthetic process"/>
    <property type="evidence" value="ECO:0007669"/>
    <property type="project" value="UniProtKB-UniRule"/>
</dbReference>
<dbReference type="HOGENOM" id="CLU_022291_4_1_10"/>
<dbReference type="OrthoDB" id="9800958at2"/>
<dbReference type="RefSeq" id="WP_012499380.1">
    <property type="nucleotide sequence ID" value="NC_011026.1"/>
</dbReference>
<dbReference type="KEGG" id="cts:Ctha_0828"/>
<dbReference type="EMBL" id="CP001100">
    <property type="protein sequence ID" value="ACF13296.1"/>
    <property type="molecule type" value="Genomic_DNA"/>
</dbReference>
<dbReference type="EC" id="6.3.2.13" evidence="7"/>
<dbReference type="eggNOG" id="COG0769">
    <property type="taxonomic scope" value="Bacteria"/>
</dbReference>
<dbReference type="PANTHER" id="PTHR23135:SF4">
    <property type="entry name" value="UDP-N-ACETYLMURAMOYL-L-ALANYL-D-GLUTAMATE--2,6-DIAMINOPIMELATE LIGASE MURE HOMOLOG, CHLOROPLASTIC"/>
    <property type="match status" value="1"/>
</dbReference>
<evidence type="ECO:0000313" key="13">
    <source>
        <dbReference type="Proteomes" id="UP000001208"/>
    </source>
</evidence>
<comment type="caution">
    <text evidence="7">Lacks conserved residue(s) required for the propagation of feature annotation.</text>
</comment>
<keyword evidence="5 7" id="KW-0131">Cell cycle</keyword>
<keyword evidence="7" id="KW-0963">Cytoplasm</keyword>
<dbReference type="HAMAP" id="MF_00208">
    <property type="entry name" value="MurE"/>
    <property type="match status" value="1"/>
</dbReference>
<keyword evidence="7" id="KW-0067">ATP-binding</keyword>
<dbReference type="Pfam" id="PF01225">
    <property type="entry name" value="Mur_ligase"/>
    <property type="match status" value="1"/>
</dbReference>
<dbReference type="AlphaFoldDB" id="B3QWT2"/>
<feature type="binding site" evidence="7">
    <location>
        <position position="472"/>
    </location>
    <ligand>
        <name>meso-2,6-diaminopimelate</name>
        <dbReference type="ChEBI" id="CHEBI:57791"/>
    </ligand>
</feature>
<dbReference type="GO" id="GO:0071555">
    <property type="term" value="P:cell wall organization"/>
    <property type="evidence" value="ECO:0007669"/>
    <property type="project" value="UniProtKB-KW"/>
</dbReference>
<feature type="binding site" evidence="7">
    <location>
        <position position="190"/>
    </location>
    <ligand>
        <name>UDP-N-acetyl-alpha-D-muramoyl-L-alanyl-D-glutamate</name>
        <dbReference type="ChEBI" id="CHEBI:83900"/>
    </ligand>
</feature>
<proteinExistence type="inferred from homology"/>
<comment type="subcellular location">
    <subcellularLocation>
        <location evidence="7 8">Cytoplasm</location>
    </subcellularLocation>
</comment>
<dbReference type="PANTHER" id="PTHR23135">
    <property type="entry name" value="MUR LIGASE FAMILY MEMBER"/>
    <property type="match status" value="1"/>
</dbReference>
<evidence type="ECO:0000256" key="3">
    <source>
        <dbReference type="ARBA" id="ARBA00022960"/>
    </source>
</evidence>
<evidence type="ECO:0000259" key="9">
    <source>
        <dbReference type="Pfam" id="PF01225"/>
    </source>
</evidence>
<evidence type="ECO:0000256" key="4">
    <source>
        <dbReference type="ARBA" id="ARBA00022984"/>
    </source>
</evidence>
<dbReference type="Pfam" id="PF02875">
    <property type="entry name" value="Mur_ligase_C"/>
    <property type="match status" value="1"/>
</dbReference>
<keyword evidence="3 7" id="KW-0133">Cell shape</keyword>
<dbReference type="Gene3D" id="3.40.1390.10">
    <property type="entry name" value="MurE/MurF, N-terminal domain"/>
    <property type="match status" value="1"/>
</dbReference>
<feature type="domain" description="Mur ligase N-terminal catalytic" evidence="9">
    <location>
        <begin position="27"/>
        <end position="99"/>
    </location>
</feature>
<feature type="binding site" evidence="7">
    <location>
        <position position="393"/>
    </location>
    <ligand>
        <name>meso-2,6-diaminopimelate</name>
        <dbReference type="ChEBI" id="CHEBI:57791"/>
    </ligand>
</feature>
<dbReference type="STRING" id="517418.Ctha_0828"/>
<dbReference type="Gene3D" id="3.40.1190.10">
    <property type="entry name" value="Mur-like, catalytic domain"/>
    <property type="match status" value="1"/>
</dbReference>
<dbReference type="InterPro" id="IPR013221">
    <property type="entry name" value="Mur_ligase_cen"/>
</dbReference>
<keyword evidence="7" id="KW-0460">Magnesium</keyword>
<evidence type="ECO:0000256" key="2">
    <source>
        <dbReference type="ARBA" id="ARBA00022618"/>
    </source>
</evidence>
<dbReference type="Pfam" id="PF08245">
    <property type="entry name" value="Mur_ligase_M"/>
    <property type="match status" value="1"/>
</dbReference>
<dbReference type="InterPro" id="IPR000713">
    <property type="entry name" value="Mur_ligase_N"/>
</dbReference>
<evidence type="ECO:0000256" key="8">
    <source>
        <dbReference type="RuleBase" id="RU004135"/>
    </source>
</evidence>
<evidence type="ECO:0000313" key="12">
    <source>
        <dbReference type="EMBL" id="ACF13296.1"/>
    </source>
</evidence>
<dbReference type="InterPro" id="IPR035911">
    <property type="entry name" value="MurE/MurF_N"/>
</dbReference>
<comment type="catalytic activity">
    <reaction evidence="7">
        <text>UDP-N-acetyl-alpha-D-muramoyl-L-alanyl-D-glutamate + meso-2,6-diaminopimelate + ATP = UDP-N-acetyl-alpha-D-muramoyl-L-alanyl-gamma-D-glutamyl-meso-2,6-diaminopimelate + ADP + phosphate + H(+)</text>
        <dbReference type="Rhea" id="RHEA:23676"/>
        <dbReference type="ChEBI" id="CHEBI:15378"/>
        <dbReference type="ChEBI" id="CHEBI:30616"/>
        <dbReference type="ChEBI" id="CHEBI:43474"/>
        <dbReference type="ChEBI" id="CHEBI:57791"/>
        <dbReference type="ChEBI" id="CHEBI:83900"/>
        <dbReference type="ChEBI" id="CHEBI:83905"/>
        <dbReference type="ChEBI" id="CHEBI:456216"/>
        <dbReference type="EC" id="6.3.2.13"/>
    </reaction>
</comment>
<comment type="PTM">
    <text evidence="7">Carboxylation is probably crucial for Mg(2+) binding and, consequently, for the gamma-phosphate positioning of ATP.</text>
</comment>
<feature type="binding site" evidence="7">
    <location>
        <begin position="113"/>
        <end position="119"/>
    </location>
    <ligand>
        <name>ATP</name>
        <dbReference type="ChEBI" id="CHEBI:30616"/>
    </ligand>
</feature>
<evidence type="ECO:0000256" key="6">
    <source>
        <dbReference type="ARBA" id="ARBA00023316"/>
    </source>
</evidence>
<dbReference type="InterPro" id="IPR036565">
    <property type="entry name" value="Mur-like_cat_sf"/>
</dbReference>
<keyword evidence="7" id="KW-0436">Ligase</keyword>
<feature type="binding site" evidence="7">
    <location>
        <position position="32"/>
    </location>
    <ligand>
        <name>UDP-N-acetyl-alpha-D-muramoyl-L-alanyl-D-glutamate</name>
        <dbReference type="ChEBI" id="CHEBI:83900"/>
    </ligand>
</feature>
<dbReference type="GO" id="GO:0051301">
    <property type="term" value="P:cell division"/>
    <property type="evidence" value="ECO:0007669"/>
    <property type="project" value="UniProtKB-KW"/>
</dbReference>
<name>B3QWT2_CHLT3</name>
<dbReference type="SUPFAM" id="SSF63418">
    <property type="entry name" value="MurE/MurF N-terminal domain"/>
    <property type="match status" value="1"/>
</dbReference>
<comment type="cofactor">
    <cofactor evidence="7">
        <name>Mg(2+)</name>
        <dbReference type="ChEBI" id="CHEBI:18420"/>
    </cofactor>
</comment>
<feature type="binding site" evidence="7">
    <location>
        <position position="468"/>
    </location>
    <ligand>
        <name>meso-2,6-diaminopimelate</name>
        <dbReference type="ChEBI" id="CHEBI:57791"/>
    </ligand>
</feature>
<evidence type="ECO:0000256" key="5">
    <source>
        <dbReference type="ARBA" id="ARBA00023306"/>
    </source>
</evidence>
<comment type="pathway">
    <text evidence="7 8">Cell wall biogenesis; peptidoglycan biosynthesis.</text>
</comment>
<keyword evidence="2 7" id="KW-0132">Cell division</keyword>
<sequence length="501" mass="55933">MRLKDLINSIELVEIAGELHEDTPVGSICFDSRKVGPNAVFVAIRGFNTDGHQYINQAVEADAMAIVCEEIPKSWSSHQLFLKVWDSREALAKIAKRFYENASDELKVIGVTGTNGKTTTTGMIKCILDANEIKTGLIGTTGYIIGNQLYELDRTTPDALELHQLFHKMLEAGCRAVVMEVSSHALALKRTAGIRFDIAVFTNLTHDHLDFHGSMTAYADAKKLLFDNLSESAFAVINADDDYAEKMVKDCKANIVRCGVINAREKELENPIIDVMAKVFSYTINGTSAIIADDKNSMMHQFRTLGKFNMYNTVEAYAAGLAFGFDRIHIIRGLMKCPPVRGRMQQVWSKDHRCAIVDYSHTPDALENALQTICLVKPENGRIITLFGCGGDRDKEKRPLMGKIAEDNSDIIIITSDNPRSEDPEKILDDIQAGIHKQNNFYRIVDRETAIRKAITLLTRGDVALIAGKGHETYQEIAGKKFHFDDKEIIESVFREQEGLI</sequence>
<feature type="domain" description="Mur ligase central" evidence="11">
    <location>
        <begin position="111"/>
        <end position="319"/>
    </location>
</feature>
<evidence type="ECO:0000259" key="11">
    <source>
        <dbReference type="Pfam" id="PF08245"/>
    </source>
</evidence>
<feature type="binding site" evidence="7">
    <location>
        <position position="182"/>
    </location>
    <ligand>
        <name>UDP-N-acetyl-alpha-D-muramoyl-L-alanyl-D-glutamate</name>
        <dbReference type="ChEBI" id="CHEBI:83900"/>
    </ligand>
</feature>
<feature type="modified residue" description="N6-carboxylysine" evidence="7">
    <location>
        <position position="222"/>
    </location>
</feature>
<comment type="similarity">
    <text evidence="1 7">Belongs to the MurCDEF family. MurE subfamily.</text>
</comment>
<comment type="function">
    <text evidence="7">Catalyzes the addition of meso-diaminopimelic acid to the nucleotide precursor UDP-N-acetylmuramoyl-L-alanyl-D-glutamate (UMAG) in the biosynthesis of bacterial cell-wall peptidoglycan.</text>
</comment>
<keyword evidence="4 7" id="KW-0573">Peptidoglycan synthesis</keyword>
<dbReference type="InterPro" id="IPR036615">
    <property type="entry name" value="Mur_ligase_C_dom_sf"/>
</dbReference>
<dbReference type="SUPFAM" id="SSF53244">
    <property type="entry name" value="MurD-like peptide ligases, peptide-binding domain"/>
    <property type="match status" value="1"/>
</dbReference>
<evidence type="ECO:0000256" key="7">
    <source>
        <dbReference type="HAMAP-Rule" id="MF_00208"/>
    </source>
</evidence>
<feature type="binding site" evidence="7">
    <location>
        <begin position="417"/>
        <end position="420"/>
    </location>
    <ligand>
        <name>meso-2,6-diaminopimelate</name>
        <dbReference type="ChEBI" id="CHEBI:57791"/>
    </ligand>
</feature>
<dbReference type="GO" id="GO:0005737">
    <property type="term" value="C:cytoplasm"/>
    <property type="evidence" value="ECO:0007669"/>
    <property type="project" value="UniProtKB-SubCell"/>
</dbReference>
<feature type="short sequence motif" description="Meso-diaminopimelate recognition motif" evidence="7">
    <location>
        <begin position="417"/>
        <end position="420"/>
    </location>
</feature>
<evidence type="ECO:0000256" key="1">
    <source>
        <dbReference type="ARBA" id="ARBA00005898"/>
    </source>
</evidence>
<dbReference type="NCBIfam" id="NF001126">
    <property type="entry name" value="PRK00139.1-4"/>
    <property type="match status" value="1"/>
</dbReference>
<accession>B3QWT2</accession>
<dbReference type="InterPro" id="IPR004101">
    <property type="entry name" value="Mur_ligase_C"/>
</dbReference>
<gene>
    <name evidence="7" type="primary">murE</name>
    <name evidence="12" type="ordered locus">Ctha_0828</name>
</gene>
<dbReference type="GO" id="GO:0008765">
    <property type="term" value="F:UDP-N-acetylmuramoylalanyl-D-glutamate-2,6-diaminopimelate ligase activity"/>
    <property type="evidence" value="ECO:0007669"/>
    <property type="project" value="UniProtKB-UniRule"/>
</dbReference>
<dbReference type="UniPathway" id="UPA00219"/>
<dbReference type="Proteomes" id="UP000001208">
    <property type="component" value="Chromosome"/>
</dbReference>
<dbReference type="NCBIfam" id="TIGR01085">
    <property type="entry name" value="murE"/>
    <property type="match status" value="1"/>
</dbReference>
<evidence type="ECO:0000259" key="10">
    <source>
        <dbReference type="Pfam" id="PF02875"/>
    </source>
</evidence>
<keyword evidence="7" id="KW-0547">Nucleotide-binding</keyword>